<dbReference type="AlphaFoldDB" id="A0A2G8LRJ9"/>
<evidence type="ECO:0000256" key="10">
    <source>
        <dbReference type="ARBA" id="ARBA00023180"/>
    </source>
</evidence>
<evidence type="ECO:0000256" key="2">
    <source>
        <dbReference type="ARBA" id="ARBA00004651"/>
    </source>
</evidence>
<protein>
    <recommendedName>
        <fullName evidence="11">Scavenger receptor class B member 1</fullName>
    </recommendedName>
    <alternativeName>
        <fullName evidence="12">SR-BI</fullName>
    </alternativeName>
</protein>
<keyword evidence="5 13" id="KW-0812">Transmembrane</keyword>
<evidence type="ECO:0000256" key="7">
    <source>
        <dbReference type="ARBA" id="ARBA00023136"/>
    </source>
</evidence>
<dbReference type="GO" id="GO:0005044">
    <property type="term" value="F:scavenger receptor activity"/>
    <property type="evidence" value="ECO:0007669"/>
    <property type="project" value="TreeGrafter"/>
</dbReference>
<evidence type="ECO:0000256" key="1">
    <source>
        <dbReference type="ARBA" id="ARBA00004189"/>
    </source>
</evidence>
<evidence type="ECO:0000256" key="9">
    <source>
        <dbReference type="ARBA" id="ARBA00023170"/>
    </source>
</evidence>
<sequence>MANKSVQVKKWRWIIFVVLIAVGLVGAVCSVVLMPMMTELIFDTVVTNMMVLNPSSAIYPDWKDPPLPLYSSFYFFHVENPDAIVMNQRPVVAEKGPYVYRIEVPRANVTFHGNGTLSSAQMYKYIFEPSLSVGPETDTFTLINPVAVSTTILAKDFPKAVKRQLSLQMVELNETVFMNRSVAEILWGYEDGFISLANKYFSIPGWDTDLFGLLWGRNNSDLGVYTVYDGTEDQSMLNTFDRFNGRTELDWWFSPEANMLNGTDGTMYHPYISRDEKLELFHPDVCRSLPYLYEKDMNFKGVPLFKFVLANYTYANGTVHPPNEGFYREDMWAPSGC</sequence>
<feature type="transmembrane region" description="Helical" evidence="13">
    <location>
        <begin position="12"/>
        <end position="37"/>
    </location>
</feature>
<dbReference type="Pfam" id="PF01130">
    <property type="entry name" value="CD36"/>
    <property type="match status" value="1"/>
</dbReference>
<keyword evidence="15" id="KW-1185">Reference proteome</keyword>
<dbReference type="PANTHER" id="PTHR11923:SF110">
    <property type="entry name" value="SCAVENGER RECEPTOR CLASS B MEMBER 1"/>
    <property type="match status" value="1"/>
</dbReference>
<keyword evidence="8" id="KW-1015">Disulfide bond</keyword>
<dbReference type="InterPro" id="IPR002159">
    <property type="entry name" value="CD36_fam"/>
</dbReference>
<organism evidence="14 15">
    <name type="scientific">Stichopus japonicus</name>
    <name type="common">Sea cucumber</name>
    <dbReference type="NCBI Taxonomy" id="307972"/>
    <lineage>
        <taxon>Eukaryota</taxon>
        <taxon>Metazoa</taxon>
        <taxon>Echinodermata</taxon>
        <taxon>Eleutherozoa</taxon>
        <taxon>Echinozoa</taxon>
        <taxon>Holothuroidea</taxon>
        <taxon>Aspidochirotacea</taxon>
        <taxon>Aspidochirotida</taxon>
        <taxon>Stichopodidae</taxon>
        <taxon>Apostichopus</taxon>
    </lineage>
</organism>
<evidence type="ECO:0000256" key="13">
    <source>
        <dbReference type="SAM" id="Phobius"/>
    </source>
</evidence>
<dbReference type="GO" id="GO:0005901">
    <property type="term" value="C:caveola"/>
    <property type="evidence" value="ECO:0007669"/>
    <property type="project" value="UniProtKB-SubCell"/>
</dbReference>
<dbReference type="EMBL" id="MRZV01000003">
    <property type="protein sequence ID" value="PIK62897.1"/>
    <property type="molecule type" value="Genomic_DNA"/>
</dbReference>
<accession>A0A2G8LRJ9</accession>
<keyword evidence="9 14" id="KW-0675">Receptor</keyword>
<keyword evidence="7 13" id="KW-0472">Membrane</keyword>
<dbReference type="GO" id="GO:0005737">
    <property type="term" value="C:cytoplasm"/>
    <property type="evidence" value="ECO:0007669"/>
    <property type="project" value="TreeGrafter"/>
</dbReference>
<dbReference type="OrthoDB" id="514335at2759"/>
<evidence type="ECO:0000256" key="5">
    <source>
        <dbReference type="ARBA" id="ARBA00022692"/>
    </source>
</evidence>
<comment type="subcellular location">
    <subcellularLocation>
        <location evidence="2">Cell membrane</location>
        <topology evidence="2">Multi-pass membrane protein</topology>
    </subcellularLocation>
    <subcellularLocation>
        <location evidence="1">Membrane</location>
        <location evidence="1">Caveola</location>
        <topology evidence="1">Multi-pass membrane protein</topology>
    </subcellularLocation>
</comment>
<evidence type="ECO:0000256" key="3">
    <source>
        <dbReference type="ARBA" id="ARBA00010532"/>
    </source>
</evidence>
<gene>
    <name evidence="14" type="ORF">BSL78_00132</name>
</gene>
<evidence type="ECO:0000256" key="8">
    <source>
        <dbReference type="ARBA" id="ARBA00023157"/>
    </source>
</evidence>
<keyword evidence="6 13" id="KW-1133">Transmembrane helix</keyword>
<reference evidence="14 15" key="1">
    <citation type="journal article" date="2017" name="PLoS Biol.">
        <title>The sea cucumber genome provides insights into morphological evolution and visceral regeneration.</title>
        <authorList>
            <person name="Zhang X."/>
            <person name="Sun L."/>
            <person name="Yuan J."/>
            <person name="Sun Y."/>
            <person name="Gao Y."/>
            <person name="Zhang L."/>
            <person name="Li S."/>
            <person name="Dai H."/>
            <person name="Hamel J.F."/>
            <person name="Liu C."/>
            <person name="Yu Y."/>
            <person name="Liu S."/>
            <person name="Lin W."/>
            <person name="Guo K."/>
            <person name="Jin S."/>
            <person name="Xu P."/>
            <person name="Storey K.B."/>
            <person name="Huan P."/>
            <person name="Zhang T."/>
            <person name="Zhou Y."/>
            <person name="Zhang J."/>
            <person name="Lin C."/>
            <person name="Li X."/>
            <person name="Xing L."/>
            <person name="Huo D."/>
            <person name="Sun M."/>
            <person name="Wang L."/>
            <person name="Mercier A."/>
            <person name="Li F."/>
            <person name="Yang H."/>
            <person name="Xiang J."/>
        </authorList>
    </citation>
    <scope>NUCLEOTIDE SEQUENCE [LARGE SCALE GENOMIC DNA]</scope>
    <source>
        <strain evidence="14">Shaxun</strain>
        <tissue evidence="14">Muscle</tissue>
    </source>
</reference>
<evidence type="ECO:0000256" key="12">
    <source>
        <dbReference type="ARBA" id="ARBA00042244"/>
    </source>
</evidence>
<evidence type="ECO:0000256" key="4">
    <source>
        <dbReference type="ARBA" id="ARBA00022475"/>
    </source>
</evidence>
<proteinExistence type="inferred from homology"/>
<evidence type="ECO:0000256" key="6">
    <source>
        <dbReference type="ARBA" id="ARBA00022989"/>
    </source>
</evidence>
<dbReference type="PANTHER" id="PTHR11923">
    <property type="entry name" value="SCAVENGER RECEPTOR CLASS B TYPE-1 SR-B1"/>
    <property type="match status" value="1"/>
</dbReference>
<keyword evidence="10" id="KW-0325">Glycoprotein</keyword>
<dbReference type="Proteomes" id="UP000230750">
    <property type="component" value="Unassembled WGS sequence"/>
</dbReference>
<dbReference type="PRINTS" id="PR01609">
    <property type="entry name" value="CD36FAMILY"/>
</dbReference>
<dbReference type="STRING" id="307972.A0A2G8LRJ9"/>
<evidence type="ECO:0000256" key="11">
    <source>
        <dbReference type="ARBA" id="ARBA00040821"/>
    </source>
</evidence>
<name>A0A2G8LRJ9_STIJA</name>
<comment type="caution">
    <text evidence="14">The sequence shown here is derived from an EMBL/GenBank/DDBJ whole genome shotgun (WGS) entry which is preliminary data.</text>
</comment>
<keyword evidence="4" id="KW-1003">Cell membrane</keyword>
<evidence type="ECO:0000313" key="14">
    <source>
        <dbReference type="EMBL" id="PIK62897.1"/>
    </source>
</evidence>
<evidence type="ECO:0000313" key="15">
    <source>
        <dbReference type="Proteomes" id="UP000230750"/>
    </source>
</evidence>
<comment type="similarity">
    <text evidence="3">Belongs to the CD36 family.</text>
</comment>